<name>A0A1V4KTL8_PATFA</name>
<dbReference type="Proteomes" id="UP000190648">
    <property type="component" value="Unassembled WGS sequence"/>
</dbReference>
<dbReference type="AlphaFoldDB" id="A0A1V4KTL8"/>
<comment type="caution">
    <text evidence="2">The sequence shown here is derived from an EMBL/GenBank/DDBJ whole genome shotgun (WGS) entry which is preliminary data.</text>
</comment>
<dbReference type="EMBL" id="LSYS01001700">
    <property type="protein sequence ID" value="OPJ87750.1"/>
    <property type="molecule type" value="Genomic_DNA"/>
</dbReference>
<accession>A0A1V4KTL8</accession>
<protein>
    <submittedName>
        <fullName evidence="2">Uncharacterized protein</fullName>
    </submittedName>
</protein>
<sequence>MARRSKVQESGEKKCSGQRQAGRLLPSWRTANARAEWSCWDMCGRRPTPGPRRGAASPVVGSMERQTCGVQAQGRPQSQTNLFPLDLQILAI</sequence>
<reference evidence="2 3" key="1">
    <citation type="submission" date="2016-02" db="EMBL/GenBank/DDBJ databases">
        <title>Band-tailed pigeon sequencing and assembly.</title>
        <authorList>
            <person name="Soares A.E."/>
            <person name="Novak B.J."/>
            <person name="Rice E.S."/>
            <person name="O'Connell B."/>
            <person name="Chang D."/>
            <person name="Weber S."/>
            <person name="Shapiro B."/>
        </authorList>
    </citation>
    <scope>NUCLEOTIDE SEQUENCE [LARGE SCALE GENOMIC DNA]</scope>
    <source>
        <strain evidence="2">BTP2013</strain>
        <tissue evidence="2">Blood</tissue>
    </source>
</reference>
<feature type="compositionally biased region" description="Basic and acidic residues" evidence="1">
    <location>
        <begin position="1"/>
        <end position="15"/>
    </location>
</feature>
<keyword evidence="3" id="KW-1185">Reference proteome</keyword>
<organism evidence="2 3">
    <name type="scientific">Patagioenas fasciata monilis</name>
    <dbReference type="NCBI Taxonomy" id="372326"/>
    <lineage>
        <taxon>Eukaryota</taxon>
        <taxon>Metazoa</taxon>
        <taxon>Chordata</taxon>
        <taxon>Craniata</taxon>
        <taxon>Vertebrata</taxon>
        <taxon>Euteleostomi</taxon>
        <taxon>Archelosauria</taxon>
        <taxon>Archosauria</taxon>
        <taxon>Dinosauria</taxon>
        <taxon>Saurischia</taxon>
        <taxon>Theropoda</taxon>
        <taxon>Coelurosauria</taxon>
        <taxon>Aves</taxon>
        <taxon>Neognathae</taxon>
        <taxon>Neoaves</taxon>
        <taxon>Columbimorphae</taxon>
        <taxon>Columbiformes</taxon>
        <taxon>Columbidae</taxon>
        <taxon>Patagioenas</taxon>
    </lineage>
</organism>
<evidence type="ECO:0000313" key="2">
    <source>
        <dbReference type="EMBL" id="OPJ87750.1"/>
    </source>
</evidence>
<evidence type="ECO:0000256" key="1">
    <source>
        <dbReference type="SAM" id="MobiDB-lite"/>
    </source>
</evidence>
<gene>
    <name evidence="2" type="ORF">AV530_001154</name>
</gene>
<evidence type="ECO:0000313" key="3">
    <source>
        <dbReference type="Proteomes" id="UP000190648"/>
    </source>
</evidence>
<proteinExistence type="predicted"/>
<feature type="region of interest" description="Disordered" evidence="1">
    <location>
        <begin position="1"/>
        <end position="23"/>
    </location>
</feature>